<name>J3L5C8_ORYBR</name>
<keyword evidence="3" id="KW-1185">Reference proteome</keyword>
<dbReference type="Proteomes" id="UP000006038">
    <property type="component" value="Chromosome 1"/>
</dbReference>
<organism evidence="2">
    <name type="scientific">Oryza brachyantha</name>
    <name type="common">malo sina</name>
    <dbReference type="NCBI Taxonomy" id="4533"/>
    <lineage>
        <taxon>Eukaryota</taxon>
        <taxon>Viridiplantae</taxon>
        <taxon>Streptophyta</taxon>
        <taxon>Embryophyta</taxon>
        <taxon>Tracheophyta</taxon>
        <taxon>Spermatophyta</taxon>
        <taxon>Magnoliopsida</taxon>
        <taxon>Liliopsida</taxon>
        <taxon>Poales</taxon>
        <taxon>Poaceae</taxon>
        <taxon>BOP clade</taxon>
        <taxon>Oryzoideae</taxon>
        <taxon>Oryzeae</taxon>
        <taxon>Oryzinae</taxon>
        <taxon>Oryza</taxon>
    </lineage>
</organism>
<dbReference type="Gramene" id="OB01G44340.1">
    <property type="protein sequence ID" value="OB01G44340.1"/>
    <property type="gene ID" value="OB01G44340"/>
</dbReference>
<protein>
    <submittedName>
        <fullName evidence="2">Uncharacterized protein</fullName>
    </submittedName>
</protein>
<reference evidence="2" key="2">
    <citation type="submission" date="2013-04" db="UniProtKB">
        <authorList>
            <consortium name="EnsemblPlants"/>
        </authorList>
    </citation>
    <scope>IDENTIFICATION</scope>
</reference>
<feature type="transmembrane region" description="Helical" evidence="1">
    <location>
        <begin position="12"/>
        <end position="30"/>
    </location>
</feature>
<keyword evidence="1" id="KW-0812">Transmembrane</keyword>
<dbReference type="HOGENOM" id="CLU_1055126_0_0_1"/>
<dbReference type="AlphaFoldDB" id="J3L5C8"/>
<proteinExistence type="predicted"/>
<evidence type="ECO:0000256" key="1">
    <source>
        <dbReference type="SAM" id="Phobius"/>
    </source>
</evidence>
<sequence length="264" mass="27730">MVDLAGFSGLEIFLGVAAFLTTICAISWVVRCAVGHREAEPNDVAADADGKSERLLNKEVVIDVPVPAAAAGETSTNGSNDVALCAICKGMLADSGGSAGGCVRVGTSTTRGVSECGSREGRRRARCAALPSSLPRGAKSSARWREPRAYTTAAGPRTAAAVPAAASVWARLPRGVYRNVAPERDDDVPGVPRCRRCCLAERNLRRDGVSRARTPRPPADSFGCCTADSVECGVVTGSQVPPDLCLHVVLLFWKIVRVHAQFLS</sequence>
<evidence type="ECO:0000313" key="3">
    <source>
        <dbReference type="Proteomes" id="UP000006038"/>
    </source>
</evidence>
<keyword evidence="1" id="KW-0472">Membrane</keyword>
<keyword evidence="1" id="KW-1133">Transmembrane helix</keyword>
<dbReference type="EnsemblPlants" id="OB01G44340.1">
    <property type="protein sequence ID" value="OB01G44340.1"/>
    <property type="gene ID" value="OB01G44340"/>
</dbReference>
<reference evidence="2" key="1">
    <citation type="journal article" date="2013" name="Nat. Commun.">
        <title>Whole-genome sequencing of Oryza brachyantha reveals mechanisms underlying Oryza genome evolution.</title>
        <authorList>
            <person name="Chen J."/>
            <person name="Huang Q."/>
            <person name="Gao D."/>
            <person name="Wang J."/>
            <person name="Lang Y."/>
            <person name="Liu T."/>
            <person name="Li B."/>
            <person name="Bai Z."/>
            <person name="Luis Goicoechea J."/>
            <person name="Liang C."/>
            <person name="Chen C."/>
            <person name="Zhang W."/>
            <person name="Sun S."/>
            <person name="Liao Y."/>
            <person name="Zhang X."/>
            <person name="Yang L."/>
            <person name="Song C."/>
            <person name="Wang M."/>
            <person name="Shi J."/>
            <person name="Liu G."/>
            <person name="Liu J."/>
            <person name="Zhou H."/>
            <person name="Zhou W."/>
            <person name="Yu Q."/>
            <person name="An N."/>
            <person name="Chen Y."/>
            <person name="Cai Q."/>
            <person name="Wang B."/>
            <person name="Liu B."/>
            <person name="Min J."/>
            <person name="Huang Y."/>
            <person name="Wu H."/>
            <person name="Li Z."/>
            <person name="Zhang Y."/>
            <person name="Yin Y."/>
            <person name="Song W."/>
            <person name="Jiang J."/>
            <person name="Jackson S.A."/>
            <person name="Wing R.A."/>
            <person name="Wang J."/>
            <person name="Chen M."/>
        </authorList>
    </citation>
    <scope>NUCLEOTIDE SEQUENCE [LARGE SCALE GENOMIC DNA]</scope>
    <source>
        <strain evidence="2">cv. IRGC 101232</strain>
    </source>
</reference>
<accession>J3L5C8</accession>
<evidence type="ECO:0000313" key="2">
    <source>
        <dbReference type="EnsemblPlants" id="OB01G44340.1"/>
    </source>
</evidence>